<evidence type="ECO:0000313" key="2">
    <source>
        <dbReference type="Proteomes" id="UP001335325"/>
    </source>
</evidence>
<proteinExistence type="predicted"/>
<accession>A0ABZ1GYE0</accession>
<dbReference type="Pfam" id="PF19711">
    <property type="entry name" value="DUF6207"/>
    <property type="match status" value="1"/>
</dbReference>
<sequence>MLDVAAADDDSALAFQAALAVSWTTATAVRTVRVPWGSLG</sequence>
<gene>
    <name evidence="1" type="ORF">OIE73_38915</name>
</gene>
<name>A0ABZ1GYE0_9ACTN</name>
<dbReference type="Proteomes" id="UP001335325">
    <property type="component" value="Chromosome"/>
</dbReference>
<keyword evidence="2" id="KW-1185">Reference proteome</keyword>
<dbReference type="RefSeq" id="WP_326756738.1">
    <property type="nucleotide sequence ID" value="NZ_CP109134.1"/>
</dbReference>
<evidence type="ECO:0000313" key="1">
    <source>
        <dbReference type="EMBL" id="WSD11064.1"/>
    </source>
</evidence>
<protein>
    <submittedName>
        <fullName evidence="1">DUF6207 family protein</fullName>
    </submittedName>
</protein>
<reference evidence="1 2" key="1">
    <citation type="submission" date="2022-10" db="EMBL/GenBank/DDBJ databases">
        <title>The complete genomes of actinobacterial strains from the NBC collection.</title>
        <authorList>
            <person name="Joergensen T.S."/>
            <person name="Alvarez Arevalo M."/>
            <person name="Sterndorff E.B."/>
            <person name="Faurdal D."/>
            <person name="Vuksanovic O."/>
            <person name="Mourched A.-S."/>
            <person name="Charusanti P."/>
            <person name="Shaw S."/>
            <person name="Blin K."/>
            <person name="Weber T."/>
        </authorList>
    </citation>
    <scope>NUCLEOTIDE SEQUENCE [LARGE SCALE GENOMIC DNA]</scope>
    <source>
        <strain evidence="1 2">NBC 01753</strain>
    </source>
</reference>
<dbReference type="GeneID" id="91548681"/>
<dbReference type="EMBL" id="CP109134">
    <property type="protein sequence ID" value="WSD11064.1"/>
    <property type="molecule type" value="Genomic_DNA"/>
</dbReference>
<organism evidence="1 2">
    <name type="scientific">Streptomyces hirsutus</name>
    <dbReference type="NCBI Taxonomy" id="35620"/>
    <lineage>
        <taxon>Bacteria</taxon>
        <taxon>Bacillati</taxon>
        <taxon>Actinomycetota</taxon>
        <taxon>Actinomycetes</taxon>
        <taxon>Kitasatosporales</taxon>
        <taxon>Streptomycetaceae</taxon>
        <taxon>Streptomyces</taxon>
    </lineage>
</organism>
<dbReference type="InterPro" id="IPR045775">
    <property type="entry name" value="DUF6207"/>
</dbReference>